<name>B5H4S3_STRE2</name>
<dbReference type="HOGENOM" id="CLU_1757820_0_0_11"/>
<keyword evidence="4" id="KW-1185">Reference proteome</keyword>
<dbReference type="AlphaFoldDB" id="B5H4S3"/>
<dbReference type="Pfam" id="PF03466">
    <property type="entry name" value="LysR_substrate"/>
    <property type="match status" value="1"/>
</dbReference>
<reference evidence="4" key="2">
    <citation type="submission" date="2009-10" db="EMBL/GenBank/DDBJ databases">
        <title>The genome sequence of Streptomyces pristinaespiralis strain ATCC 25486.</title>
        <authorList>
            <consortium name="The Broad Institute Genome Sequencing Platform"/>
            <consortium name="Broad Institute Microbial Sequencing Center"/>
            <person name="Fischbach M."/>
            <person name="Godfrey P."/>
            <person name="Ward D."/>
            <person name="Young S."/>
            <person name="Zeng Q."/>
            <person name="Koehrsen M."/>
            <person name="Alvarado L."/>
            <person name="Berlin A.M."/>
            <person name="Bochicchio J."/>
            <person name="Borenstein D."/>
            <person name="Chapman S.B."/>
            <person name="Chen Z."/>
            <person name="Engels R."/>
            <person name="Freedman E."/>
            <person name="Gellesch M."/>
            <person name="Goldberg J."/>
            <person name="Griggs A."/>
            <person name="Gujja S."/>
            <person name="Heilman E.R."/>
            <person name="Heiman D.I."/>
            <person name="Hepburn T.A."/>
            <person name="Howarth C."/>
            <person name="Jen D."/>
            <person name="Larson L."/>
            <person name="Lewis B."/>
            <person name="Mehta T."/>
            <person name="Park D."/>
            <person name="Pearson M."/>
            <person name="Richards J."/>
            <person name="Roberts A."/>
            <person name="Saif S."/>
            <person name="Shea T.D."/>
            <person name="Shenoy N."/>
            <person name="Sisk P."/>
            <person name="Stolte C."/>
            <person name="Sykes S.N."/>
            <person name="Thomson T."/>
            <person name="Walk T."/>
            <person name="White J."/>
            <person name="Yandava C."/>
            <person name="Straight P."/>
            <person name="Clardy J."/>
            <person name="Hung D."/>
            <person name="Kolter R."/>
            <person name="Mekalanos J."/>
            <person name="Walker S."/>
            <person name="Walsh C.T."/>
            <person name="Wieland-Brown L.C."/>
            <person name="Haas B."/>
            <person name="Nusbaum C."/>
            <person name="Birren B."/>
        </authorList>
    </citation>
    <scope>NUCLEOTIDE SEQUENCE [LARGE SCALE GENOMIC DNA]</scope>
    <source>
        <strain evidence="4">ATCC 25486 / DSM 40338 / CBS 914.69 / JCM 4507 / NBRC 13074 / NRRL 2958 / 5647</strain>
    </source>
</reference>
<feature type="domain" description="LysR substrate-binding" evidence="2">
    <location>
        <begin position="28"/>
        <end position="111"/>
    </location>
</feature>
<gene>
    <name evidence="3" type="ORF">SSDG_00149</name>
</gene>
<dbReference type="Gene3D" id="3.40.190.10">
    <property type="entry name" value="Periplasmic binding protein-like II"/>
    <property type="match status" value="2"/>
</dbReference>
<reference evidence="4" key="1">
    <citation type="submission" date="2008-02" db="EMBL/GenBank/DDBJ databases">
        <authorList>
            <consortium name="The Broad Institute Genome Sequencing Platform"/>
            <person name="Fischbach M."/>
            <person name="Ward D."/>
            <person name="Young S."/>
            <person name="Jaffe D."/>
            <person name="Gnerre S."/>
            <person name="Berlin A."/>
            <person name="Heiman D."/>
            <person name="Hepburn T."/>
            <person name="Sykes S."/>
            <person name="Alvarado L."/>
            <person name="Kodira C.D."/>
            <person name="Straight P."/>
            <person name="Clardy J."/>
            <person name="Hung D."/>
            <person name="Kolter R."/>
            <person name="Mekalanos J."/>
            <person name="Walker S."/>
            <person name="Walsh C.T."/>
            <person name="Lander E."/>
            <person name="Galagan J."/>
            <person name="Nusbaum C."/>
            <person name="Birren B."/>
        </authorList>
    </citation>
    <scope>NUCLEOTIDE SEQUENCE [LARGE SCALE GENOMIC DNA]</scope>
    <source>
        <strain evidence="4">ATCC 25486 / DSM 40338 / CBS 914.69 / JCM 4507 / NBRC 13074 / NRRL 2958 / 5647</strain>
    </source>
</reference>
<accession>B5H4S3</accession>
<feature type="region of interest" description="Disordered" evidence="1">
    <location>
        <begin position="1"/>
        <end position="30"/>
    </location>
</feature>
<sequence length="148" mass="15354">MNSGGPRNPCTAWTTDAGASPSTPNRPRHQVGFTPAARYITADIAARLTLARAGLATALVPRTAIDPAAPGIRAVPIEDHPILRLLFAATRHTEAADPTTPAVIAALRTAARQGGTTYLPRAQPGPERVVRKTAAAGREPAPALSSSR</sequence>
<evidence type="ECO:0000256" key="1">
    <source>
        <dbReference type="SAM" id="MobiDB-lite"/>
    </source>
</evidence>
<dbReference type="EMBL" id="CM000950">
    <property type="protein sequence ID" value="EDY61835.1"/>
    <property type="molecule type" value="Genomic_DNA"/>
</dbReference>
<dbReference type="SUPFAM" id="SSF53850">
    <property type="entry name" value="Periplasmic binding protein-like II"/>
    <property type="match status" value="1"/>
</dbReference>
<dbReference type="InterPro" id="IPR005119">
    <property type="entry name" value="LysR_subst-bd"/>
</dbReference>
<evidence type="ECO:0000259" key="2">
    <source>
        <dbReference type="Pfam" id="PF03466"/>
    </source>
</evidence>
<feature type="region of interest" description="Disordered" evidence="1">
    <location>
        <begin position="116"/>
        <end position="148"/>
    </location>
</feature>
<evidence type="ECO:0000313" key="3">
    <source>
        <dbReference type="EMBL" id="EDY61835.1"/>
    </source>
</evidence>
<evidence type="ECO:0000313" key="4">
    <source>
        <dbReference type="Proteomes" id="UP000002805"/>
    </source>
</evidence>
<protein>
    <recommendedName>
        <fullName evidence="2">LysR substrate-binding domain-containing protein</fullName>
    </recommendedName>
</protein>
<dbReference type="Proteomes" id="UP000002805">
    <property type="component" value="Chromosome"/>
</dbReference>
<organism evidence="3 4">
    <name type="scientific">Streptomyces pristinaespiralis (strain ATCC 25486 / DSM 40338 / CBS 914.69 / JCM 4507 / KCC S-0507 / NBRC 13074 / NRRL 2958 / 5647)</name>
    <dbReference type="NCBI Taxonomy" id="457429"/>
    <lineage>
        <taxon>Bacteria</taxon>
        <taxon>Bacillati</taxon>
        <taxon>Actinomycetota</taxon>
        <taxon>Actinomycetes</taxon>
        <taxon>Kitasatosporales</taxon>
        <taxon>Streptomycetaceae</taxon>
        <taxon>Streptomyces</taxon>
    </lineage>
</organism>
<proteinExistence type="predicted"/>
<dbReference type="GeneID" id="97238755"/>
<dbReference type="RefSeq" id="WP_005309062.1">
    <property type="nucleotide sequence ID" value="NZ_CM000950.1"/>
</dbReference>